<dbReference type="GO" id="GO:0004672">
    <property type="term" value="F:protein kinase activity"/>
    <property type="evidence" value="ECO:0007669"/>
    <property type="project" value="InterPro"/>
</dbReference>
<protein>
    <recommendedName>
        <fullName evidence="3">Protein kinase domain-containing protein</fullName>
    </recommendedName>
</protein>
<gene>
    <name evidence="4" type="ORF">R5R35_005591</name>
</gene>
<dbReference type="InterPro" id="IPR024104">
    <property type="entry name" value="Tribbles/Ser_Thr_kinase_40"/>
</dbReference>
<evidence type="ECO:0000259" key="3">
    <source>
        <dbReference type="PROSITE" id="PS50011"/>
    </source>
</evidence>
<dbReference type="SUPFAM" id="SSF56112">
    <property type="entry name" value="Protein kinase-like (PK-like)"/>
    <property type="match status" value="1"/>
</dbReference>
<dbReference type="Gene3D" id="3.30.200.20">
    <property type="entry name" value="Phosphorylase Kinase, domain 1"/>
    <property type="match status" value="1"/>
</dbReference>
<dbReference type="SMART" id="SM00220">
    <property type="entry name" value="S_TKc"/>
    <property type="match status" value="1"/>
</dbReference>
<dbReference type="InterPro" id="IPR011009">
    <property type="entry name" value="Kinase-like_dom_sf"/>
</dbReference>
<dbReference type="Proteomes" id="UP001378592">
    <property type="component" value="Unassembled WGS sequence"/>
</dbReference>
<keyword evidence="5" id="KW-1185">Reference proteome</keyword>
<feature type="compositionally biased region" description="Gly residues" evidence="2">
    <location>
        <begin position="378"/>
        <end position="393"/>
    </location>
</feature>
<evidence type="ECO:0000256" key="2">
    <source>
        <dbReference type="SAM" id="MobiDB-lite"/>
    </source>
</evidence>
<dbReference type="PANTHER" id="PTHR22961:SF13">
    <property type="entry name" value="TRIBBLES"/>
    <property type="match status" value="1"/>
</dbReference>
<dbReference type="Pfam" id="PF00069">
    <property type="entry name" value="Pkinase"/>
    <property type="match status" value="1"/>
</dbReference>
<dbReference type="Gene3D" id="1.10.510.10">
    <property type="entry name" value="Transferase(Phosphotransferase) domain 1"/>
    <property type="match status" value="1"/>
</dbReference>
<comment type="caution">
    <text evidence="4">The sequence shown here is derived from an EMBL/GenBank/DDBJ whole genome shotgun (WGS) entry which is preliminary data.</text>
</comment>
<accession>A0AAN9YY68</accession>
<dbReference type="GO" id="GO:0005524">
    <property type="term" value="F:ATP binding"/>
    <property type="evidence" value="ECO:0007669"/>
    <property type="project" value="InterPro"/>
</dbReference>
<evidence type="ECO:0000256" key="1">
    <source>
        <dbReference type="ARBA" id="ARBA00038180"/>
    </source>
</evidence>
<reference evidence="4 5" key="1">
    <citation type="submission" date="2024-03" db="EMBL/GenBank/DDBJ databases">
        <title>The genome assembly and annotation of the cricket Gryllus longicercus Weissman &amp; Gray.</title>
        <authorList>
            <person name="Szrajer S."/>
            <person name="Gray D."/>
            <person name="Ylla G."/>
        </authorList>
    </citation>
    <scope>NUCLEOTIDE SEQUENCE [LARGE SCALE GENOMIC DNA]</scope>
    <source>
        <strain evidence="4">DAG 2021-001</strain>
        <tissue evidence="4">Whole body minus gut</tissue>
    </source>
</reference>
<proteinExistence type="inferred from homology"/>
<evidence type="ECO:0000313" key="4">
    <source>
        <dbReference type="EMBL" id="KAK7791275.1"/>
    </source>
</evidence>
<dbReference type="EMBL" id="JAZDUA010000547">
    <property type="protein sequence ID" value="KAK7791275.1"/>
    <property type="molecule type" value="Genomic_DNA"/>
</dbReference>
<comment type="similarity">
    <text evidence="1">Belongs to the protein kinase superfamily. CAMK Ser/Thr protein kinase family. Tribbles subfamily.</text>
</comment>
<organism evidence="4 5">
    <name type="scientific">Gryllus longicercus</name>
    <dbReference type="NCBI Taxonomy" id="2509291"/>
    <lineage>
        <taxon>Eukaryota</taxon>
        <taxon>Metazoa</taxon>
        <taxon>Ecdysozoa</taxon>
        <taxon>Arthropoda</taxon>
        <taxon>Hexapoda</taxon>
        <taxon>Insecta</taxon>
        <taxon>Pterygota</taxon>
        <taxon>Neoptera</taxon>
        <taxon>Polyneoptera</taxon>
        <taxon>Orthoptera</taxon>
        <taxon>Ensifera</taxon>
        <taxon>Gryllidea</taxon>
        <taxon>Grylloidea</taxon>
        <taxon>Gryllidae</taxon>
        <taxon>Gryllinae</taxon>
        <taxon>Gryllus</taxon>
    </lineage>
</organism>
<sequence length="403" mass="42795">MELERPVVPCMFGLQRLKDKETLEAAAAAEFDCAKKPLSAAPPSSPGGGGGGGLGLGLGLGLGPLPRAASAARRCDAGAEGDAAAGEAEGDVPPALAADRTRPCTFVGDKYLVLDPVEGSTLYRCVDVNTREELVCKVSAAREASALLLAHARLDGERRVSALREALAYAGGRRCLVFARAYGDLHTHVRAHVRPRRGLREAEARRLFRQAAEAVAACHAQGVVLRDLKLRKFVFADPQRTELKLETLEDAVLLEDPDDDRLQDKRGCPAYVSPEILRCHASYSGRAADMWSLGVILYTMLVGRYPFNDSEHASLFAKISRGHFVLPDWLSARARCLVRSLLRRDPEQRLLAADVLLHPWLQAQGAGAGDERDAPVGGCRGGGGGAGGGGAGAAGDQVVPECP</sequence>
<name>A0AAN9YY68_9ORTH</name>
<dbReference type="InterPro" id="IPR000719">
    <property type="entry name" value="Prot_kinase_dom"/>
</dbReference>
<feature type="domain" description="Protein kinase" evidence="3">
    <location>
        <begin position="54"/>
        <end position="361"/>
    </location>
</feature>
<dbReference type="GO" id="GO:0005634">
    <property type="term" value="C:nucleus"/>
    <property type="evidence" value="ECO:0007669"/>
    <property type="project" value="TreeGrafter"/>
</dbReference>
<dbReference type="FunFam" id="1.10.510.10:FF:000153">
    <property type="entry name" value="Tribbles homolog 2"/>
    <property type="match status" value="1"/>
</dbReference>
<evidence type="ECO:0000313" key="5">
    <source>
        <dbReference type="Proteomes" id="UP001378592"/>
    </source>
</evidence>
<dbReference type="PANTHER" id="PTHR22961">
    <property type="entry name" value="SER/THR PROTEIN KINASE-TRB"/>
    <property type="match status" value="1"/>
</dbReference>
<dbReference type="AlphaFoldDB" id="A0AAN9YY68"/>
<dbReference type="GO" id="GO:0032436">
    <property type="term" value="P:positive regulation of proteasomal ubiquitin-dependent protein catabolic process"/>
    <property type="evidence" value="ECO:0007669"/>
    <property type="project" value="TreeGrafter"/>
</dbReference>
<dbReference type="PROSITE" id="PS50011">
    <property type="entry name" value="PROTEIN_KINASE_DOM"/>
    <property type="match status" value="1"/>
</dbReference>
<feature type="region of interest" description="Disordered" evidence="2">
    <location>
        <begin position="378"/>
        <end position="403"/>
    </location>
</feature>
<dbReference type="GO" id="GO:0031434">
    <property type="term" value="F:mitogen-activated protein kinase kinase binding"/>
    <property type="evidence" value="ECO:0007669"/>
    <property type="project" value="TreeGrafter"/>
</dbReference>